<feature type="region of interest" description="Disordered" evidence="1">
    <location>
        <begin position="39"/>
        <end position="97"/>
    </location>
</feature>
<evidence type="ECO:0000313" key="2">
    <source>
        <dbReference type="EMBL" id="KAL0287302.1"/>
    </source>
</evidence>
<reference evidence="2" key="2">
    <citation type="journal article" date="2024" name="Plant">
        <title>Genomic evolution and insights into agronomic trait innovations of Sesamum species.</title>
        <authorList>
            <person name="Miao H."/>
            <person name="Wang L."/>
            <person name="Qu L."/>
            <person name="Liu H."/>
            <person name="Sun Y."/>
            <person name="Le M."/>
            <person name="Wang Q."/>
            <person name="Wei S."/>
            <person name="Zheng Y."/>
            <person name="Lin W."/>
            <person name="Duan Y."/>
            <person name="Cao H."/>
            <person name="Xiong S."/>
            <person name="Wang X."/>
            <person name="Wei L."/>
            <person name="Li C."/>
            <person name="Ma Q."/>
            <person name="Ju M."/>
            <person name="Zhao R."/>
            <person name="Li G."/>
            <person name="Mu C."/>
            <person name="Tian Q."/>
            <person name="Mei H."/>
            <person name="Zhang T."/>
            <person name="Gao T."/>
            <person name="Zhang H."/>
        </authorList>
    </citation>
    <scope>NUCLEOTIDE SEQUENCE</scope>
    <source>
        <strain evidence="2">G02</strain>
    </source>
</reference>
<evidence type="ECO:0000256" key="1">
    <source>
        <dbReference type="SAM" id="MobiDB-lite"/>
    </source>
</evidence>
<dbReference type="EMBL" id="JACGWJ010000883">
    <property type="protein sequence ID" value="KAL0287302.1"/>
    <property type="molecule type" value="Genomic_DNA"/>
</dbReference>
<dbReference type="AlphaFoldDB" id="A0AAW2IZV7"/>
<proteinExistence type="predicted"/>
<organism evidence="2">
    <name type="scientific">Sesamum radiatum</name>
    <name type="common">Black benniseed</name>
    <dbReference type="NCBI Taxonomy" id="300843"/>
    <lineage>
        <taxon>Eukaryota</taxon>
        <taxon>Viridiplantae</taxon>
        <taxon>Streptophyta</taxon>
        <taxon>Embryophyta</taxon>
        <taxon>Tracheophyta</taxon>
        <taxon>Spermatophyta</taxon>
        <taxon>Magnoliopsida</taxon>
        <taxon>eudicotyledons</taxon>
        <taxon>Gunneridae</taxon>
        <taxon>Pentapetalae</taxon>
        <taxon>asterids</taxon>
        <taxon>lamiids</taxon>
        <taxon>Lamiales</taxon>
        <taxon>Pedaliaceae</taxon>
        <taxon>Sesamum</taxon>
    </lineage>
</organism>
<sequence length="97" mass="10048">MAAPRRLPFLRTVCMAHTMPSFLASAALPHTLSVRVVSTPRSETLAGKAPPEFPHNRQHAPAPSHAGGRGPGPFGEGSASSPAAPSGQTPLNHFPPL</sequence>
<gene>
    <name evidence="2" type="ORF">Sradi_7127200</name>
</gene>
<accession>A0AAW2IZV7</accession>
<evidence type="ECO:0008006" key="3">
    <source>
        <dbReference type="Google" id="ProtNLM"/>
    </source>
</evidence>
<feature type="compositionally biased region" description="Low complexity" evidence="1">
    <location>
        <begin position="76"/>
        <end position="87"/>
    </location>
</feature>
<name>A0AAW2IZV7_SESRA</name>
<reference evidence="2" key="1">
    <citation type="submission" date="2020-06" db="EMBL/GenBank/DDBJ databases">
        <authorList>
            <person name="Li T."/>
            <person name="Hu X."/>
            <person name="Zhang T."/>
            <person name="Song X."/>
            <person name="Zhang H."/>
            <person name="Dai N."/>
            <person name="Sheng W."/>
            <person name="Hou X."/>
            <person name="Wei L."/>
        </authorList>
    </citation>
    <scope>NUCLEOTIDE SEQUENCE</scope>
    <source>
        <strain evidence="2">G02</strain>
        <tissue evidence="2">Leaf</tissue>
    </source>
</reference>
<comment type="caution">
    <text evidence="2">The sequence shown here is derived from an EMBL/GenBank/DDBJ whole genome shotgun (WGS) entry which is preliminary data.</text>
</comment>
<protein>
    <recommendedName>
        <fullName evidence="3">Secreted protein</fullName>
    </recommendedName>
</protein>